<sequence length="149" mass="16250">MSLAEKICLSAAFLFFMAGLLTGIWKYRHMARSEDASSPTYVDIAHRSSLLYSFAALLLAAFSARSVFADWVNVVAAVSALAFFAFAIGTYILHGLLQDTDNQLRRPHRLGKRLLPPWMTGVFMVLLILGEVGGSLVLGLGAMLGIWQG</sequence>
<gene>
    <name evidence="2" type="ORF">J122_3926</name>
</gene>
<organism evidence="2 3">
    <name type="scientific">Marinobacter excellens LAMA 842</name>
    <dbReference type="NCBI Taxonomy" id="1306954"/>
    <lineage>
        <taxon>Bacteria</taxon>
        <taxon>Pseudomonadati</taxon>
        <taxon>Pseudomonadota</taxon>
        <taxon>Gammaproteobacteria</taxon>
        <taxon>Pseudomonadales</taxon>
        <taxon>Marinobacteraceae</taxon>
        <taxon>Marinobacter</taxon>
    </lineage>
</organism>
<feature type="transmembrane region" description="Helical" evidence="1">
    <location>
        <begin position="74"/>
        <end position="97"/>
    </location>
</feature>
<feature type="transmembrane region" description="Helical" evidence="1">
    <location>
        <begin position="118"/>
        <end position="147"/>
    </location>
</feature>
<feature type="transmembrane region" description="Helical" evidence="1">
    <location>
        <begin position="49"/>
        <end position="68"/>
    </location>
</feature>
<evidence type="ECO:0000313" key="2">
    <source>
        <dbReference type="EMBL" id="KXO06482.1"/>
    </source>
</evidence>
<evidence type="ECO:0000313" key="3">
    <source>
        <dbReference type="Proteomes" id="UP000070282"/>
    </source>
</evidence>
<dbReference type="EMBL" id="LOCO01000034">
    <property type="protein sequence ID" value="KXO06482.1"/>
    <property type="molecule type" value="Genomic_DNA"/>
</dbReference>
<keyword evidence="3" id="KW-1185">Reference proteome</keyword>
<dbReference type="Proteomes" id="UP000070282">
    <property type="component" value="Unassembled WGS sequence"/>
</dbReference>
<proteinExistence type="predicted"/>
<feature type="transmembrane region" description="Helical" evidence="1">
    <location>
        <begin position="6"/>
        <end position="28"/>
    </location>
</feature>
<name>A0A137S221_9GAMM</name>
<dbReference type="AlphaFoldDB" id="A0A137S221"/>
<evidence type="ECO:0000256" key="1">
    <source>
        <dbReference type="SAM" id="Phobius"/>
    </source>
</evidence>
<keyword evidence="1" id="KW-1133">Transmembrane helix</keyword>
<reference evidence="3" key="1">
    <citation type="submission" date="2015-12" db="EMBL/GenBank/DDBJ databases">
        <authorList>
            <person name="Lima A."/>
            <person name="Farahani Zayas N."/>
            <person name="Castro Da Silva M.A."/>
            <person name="Cabral A."/>
            <person name="Pessatti M.L."/>
        </authorList>
    </citation>
    <scope>NUCLEOTIDE SEQUENCE [LARGE SCALE GENOMIC DNA]</scope>
    <source>
        <strain evidence="3">LAMA 842</strain>
    </source>
</reference>
<keyword evidence="1" id="KW-0812">Transmembrane</keyword>
<comment type="caution">
    <text evidence="2">The sequence shown here is derived from an EMBL/GenBank/DDBJ whole genome shotgun (WGS) entry which is preliminary data.</text>
</comment>
<dbReference type="RefSeq" id="WP_061333681.1">
    <property type="nucleotide sequence ID" value="NZ_LOCO01000034.1"/>
</dbReference>
<keyword evidence="1" id="KW-0472">Membrane</keyword>
<protein>
    <submittedName>
        <fullName evidence="2">Putative integral membrane protein</fullName>
    </submittedName>
</protein>
<accession>A0A137S221</accession>
<dbReference type="PATRIC" id="fig|1306954.6.peg.2762"/>